<reference evidence="2 3" key="1">
    <citation type="journal article" date="2023" name="Antonie Van Leeuwenhoek">
        <title>Flavobacterium potami sp. nov., a multi-metal resistance genes harbouring bacterium isolated from shallow river silt.</title>
        <authorList>
            <person name="Li S."/>
            <person name="Mao S."/>
            <person name="Mu W."/>
            <person name="Guo B."/>
            <person name="Li C."/>
            <person name="Zhu Q."/>
            <person name="Hou X."/>
            <person name="Zhao Y."/>
            <person name="Wei S."/>
            <person name="Liu H."/>
            <person name="Liu A."/>
        </authorList>
    </citation>
    <scope>NUCLEOTIDE SEQUENCE [LARGE SCALE GENOMIC DNA]</scope>
    <source>
        <strain evidence="2 3">17A</strain>
    </source>
</reference>
<organism evidence="2 3">
    <name type="scientific">Flavobacterium potami</name>
    <dbReference type="NCBI Taxonomy" id="2872310"/>
    <lineage>
        <taxon>Bacteria</taxon>
        <taxon>Pseudomonadati</taxon>
        <taxon>Bacteroidota</taxon>
        <taxon>Flavobacteriia</taxon>
        <taxon>Flavobacteriales</taxon>
        <taxon>Flavobacteriaceae</taxon>
        <taxon>Flavobacterium</taxon>
    </lineage>
</organism>
<dbReference type="Proteomes" id="UP001139366">
    <property type="component" value="Unassembled WGS sequence"/>
</dbReference>
<protein>
    <submittedName>
        <fullName evidence="2">Uncharacterized protein</fullName>
    </submittedName>
</protein>
<name>A0A9X1KQP5_9FLAO</name>
<feature type="chain" id="PRO_5040831752" evidence="1">
    <location>
        <begin position="21"/>
        <end position="69"/>
    </location>
</feature>
<dbReference type="RefSeq" id="WP_223707230.1">
    <property type="nucleotide sequence ID" value="NZ_JAINUY010000005.1"/>
</dbReference>
<keyword evidence="1" id="KW-0732">Signal</keyword>
<dbReference type="AlphaFoldDB" id="A0A9X1KQP5"/>
<keyword evidence="3" id="KW-1185">Reference proteome</keyword>
<dbReference type="EMBL" id="JAINUY010000005">
    <property type="protein sequence ID" value="MBZ4036113.1"/>
    <property type="molecule type" value="Genomic_DNA"/>
</dbReference>
<evidence type="ECO:0000256" key="1">
    <source>
        <dbReference type="SAM" id="SignalP"/>
    </source>
</evidence>
<feature type="signal peptide" evidence="1">
    <location>
        <begin position="1"/>
        <end position="20"/>
    </location>
</feature>
<gene>
    <name evidence="2" type="ORF">K6T82_15175</name>
</gene>
<evidence type="ECO:0000313" key="2">
    <source>
        <dbReference type="EMBL" id="MBZ4036113.1"/>
    </source>
</evidence>
<sequence length="69" mass="7654">MKKLVFTAFAVILFSVSATAKSQEMKNVKLLRGNCASDLLSKIEDEVGCLESDDYNALYEYYSQDGMCG</sequence>
<proteinExistence type="predicted"/>
<evidence type="ECO:0000313" key="3">
    <source>
        <dbReference type="Proteomes" id="UP001139366"/>
    </source>
</evidence>
<accession>A0A9X1KQP5</accession>
<comment type="caution">
    <text evidence="2">The sequence shown here is derived from an EMBL/GenBank/DDBJ whole genome shotgun (WGS) entry which is preliminary data.</text>
</comment>